<dbReference type="SUPFAM" id="SSF53850">
    <property type="entry name" value="Periplasmic binding protein-like II"/>
    <property type="match status" value="1"/>
</dbReference>
<dbReference type="InterPro" id="IPR050490">
    <property type="entry name" value="Bact_solute-bd_prot1"/>
</dbReference>
<sequence>MKTGGYDMLAKKFTLSIVLVIFVCLIVSGCGDSSSSNKGSGSSNEKQKITVLLPKHEMDNVGFMEKETRQFEKETGIQVELINMSWDNVADKITVEMASNANSYDVIELDNSWVAKFATNKWITPLNEFIGSEIKEGVLPGLLDKFSYNGDLYGIPWNNDTRFFMYNKKKLDAAGISEPPKTWDELKEQSKILMDKGLVKYGFIDSLMQAQSGMNELTFMTYSFGGNYIDGSGQVNLTNNAPLIKAYEYLRKGLNEDKFIDPASITSNYETVADVFLKGDTAFFLQAWPGLYQTANDPDKSKIVGEIAVAPYSPGVDESSSTVLTLPEAMAIPQSSKNKEAAWKYIEYMSSKKFDKKKAQEIGALPIWTDLFNDSELLAVYPYWKDFGKQSLKAKGLQDILWYDQFSNVVQVESIKILLGKNSIEDGFKAIESNVAQFSK</sequence>
<dbReference type="PANTHER" id="PTHR43649">
    <property type="entry name" value="ARABINOSE-BINDING PROTEIN-RELATED"/>
    <property type="match status" value="1"/>
</dbReference>
<evidence type="ECO:0000313" key="2">
    <source>
        <dbReference type="Proteomes" id="UP000282076"/>
    </source>
</evidence>
<dbReference type="AlphaFoldDB" id="A0A494XGV8"/>
<proteinExistence type="predicted"/>
<dbReference type="Pfam" id="PF01547">
    <property type="entry name" value="SBP_bac_1"/>
    <property type="match status" value="1"/>
</dbReference>
<dbReference type="InterPro" id="IPR006059">
    <property type="entry name" value="SBP"/>
</dbReference>
<evidence type="ECO:0000313" key="1">
    <source>
        <dbReference type="EMBL" id="RKP49900.1"/>
    </source>
</evidence>
<comment type="caution">
    <text evidence="1">The sequence shown here is derived from an EMBL/GenBank/DDBJ whole genome shotgun (WGS) entry which is preliminary data.</text>
</comment>
<gene>
    <name evidence="1" type="ORF">D7Z26_18910</name>
</gene>
<dbReference type="Gene3D" id="3.40.190.10">
    <property type="entry name" value="Periplasmic binding protein-like II"/>
    <property type="match status" value="2"/>
</dbReference>
<name>A0A494XGV8_9BACL</name>
<dbReference type="PROSITE" id="PS51257">
    <property type="entry name" value="PROKAR_LIPOPROTEIN"/>
    <property type="match status" value="1"/>
</dbReference>
<dbReference type="Proteomes" id="UP000282076">
    <property type="component" value="Unassembled WGS sequence"/>
</dbReference>
<accession>A0A494XGV8</accession>
<dbReference type="PANTHER" id="PTHR43649:SF12">
    <property type="entry name" value="DIACETYLCHITOBIOSE BINDING PROTEIN DASA"/>
    <property type="match status" value="1"/>
</dbReference>
<keyword evidence="2" id="KW-1185">Reference proteome</keyword>
<organism evidence="1 2">
    <name type="scientific">Cohnella endophytica</name>
    <dbReference type="NCBI Taxonomy" id="2419778"/>
    <lineage>
        <taxon>Bacteria</taxon>
        <taxon>Bacillati</taxon>
        <taxon>Bacillota</taxon>
        <taxon>Bacilli</taxon>
        <taxon>Bacillales</taxon>
        <taxon>Paenibacillaceae</taxon>
        <taxon>Cohnella</taxon>
    </lineage>
</organism>
<dbReference type="CDD" id="cd13585">
    <property type="entry name" value="PBP2_TMBP_like"/>
    <property type="match status" value="1"/>
</dbReference>
<protein>
    <submittedName>
        <fullName evidence="1">Sugar ABC transporter substrate-binding protein</fullName>
    </submittedName>
</protein>
<reference evidence="1 2" key="1">
    <citation type="submission" date="2018-10" db="EMBL/GenBank/DDBJ databases">
        <title>Cohnella sp. M2MS4P-1, whole genome shotgun sequence.</title>
        <authorList>
            <person name="Tuo L."/>
        </authorList>
    </citation>
    <scope>NUCLEOTIDE SEQUENCE [LARGE SCALE GENOMIC DNA]</scope>
    <source>
        <strain evidence="1 2">M2MS4P-1</strain>
    </source>
</reference>
<dbReference type="EMBL" id="RBZM01000008">
    <property type="protein sequence ID" value="RKP49900.1"/>
    <property type="molecule type" value="Genomic_DNA"/>
</dbReference>